<dbReference type="GO" id="GO:0005576">
    <property type="term" value="C:extracellular region"/>
    <property type="evidence" value="ECO:0007669"/>
    <property type="project" value="UniProtKB-SubCell"/>
</dbReference>
<sequence length="483" mass="54472">MSPHRPILRSEETCLRLARADRLAVIIDAADYFARVKQAILEARHSVLLVAWDFDARIRLDPRGPRGKSPDRLGRFLNWVVRHRPELEIRVLKWDLGTVKALGRGSTPLFVLDWLTDRRMKLRLDSAHPLSSVHHQKIVVIDDVLAFCGGIDMTADRWDTRDHLDDDPHRRRPTTRRAYGPWHDVTTAVNGPAAAALGQITRDRWEQATGERLEPPPACETRWLEGLEPLFEGVDIGISRTLPEYGERQGVHEIEKLYLEIIARAERSIYIESQYFASRRIGDAIAARLREPEGPEIVVVNPLTASGWLEETVMGAARAKLLKEIAEADRYDRFRIYHPVTLKGQPIYVHAKVLVMDEHLLKVGSSNLNNRSMGFDTECDLSVEAGPADSGLQERITLLRDDLISEHLGVPLATFQDVLRAKGSLIAAIESLRGPGRSLRPLEPPELGPIGENVIADNDLLDPERVSRFWRRRSGWAGLGRAS</sequence>
<keyword evidence="7" id="KW-0378">Hydrolase</keyword>
<comment type="function">
    <text evidence="2">Could be a virulence factor.</text>
</comment>
<evidence type="ECO:0000313" key="11">
    <source>
        <dbReference type="EMBL" id="RHZ96428.1"/>
    </source>
</evidence>
<keyword evidence="8" id="KW-0443">Lipid metabolism</keyword>
<evidence type="ECO:0000313" key="12">
    <source>
        <dbReference type="Proteomes" id="UP000266305"/>
    </source>
</evidence>
<protein>
    <recommendedName>
        <fullName evidence="4">Phospholipase D</fullName>
    </recommendedName>
    <alternativeName>
        <fullName evidence="9">Choline phosphatase</fullName>
    </alternativeName>
</protein>
<dbReference type="GO" id="GO:0004630">
    <property type="term" value="F:phospholipase D activity"/>
    <property type="evidence" value="ECO:0007669"/>
    <property type="project" value="UniProtKB-EC"/>
</dbReference>
<dbReference type="SUPFAM" id="SSF56024">
    <property type="entry name" value="Phospholipase D/nuclease"/>
    <property type="match status" value="2"/>
</dbReference>
<gene>
    <name evidence="11" type="ORF">D1114_06860</name>
</gene>
<proteinExistence type="predicted"/>
<evidence type="ECO:0000256" key="1">
    <source>
        <dbReference type="ARBA" id="ARBA00000798"/>
    </source>
</evidence>
<dbReference type="Gene3D" id="3.30.870.10">
    <property type="entry name" value="Endonuclease Chain A"/>
    <property type="match status" value="2"/>
</dbReference>
<evidence type="ECO:0000256" key="6">
    <source>
        <dbReference type="ARBA" id="ARBA00022737"/>
    </source>
</evidence>
<feature type="domain" description="PLD phosphodiesterase" evidence="10">
    <location>
        <begin position="130"/>
        <end position="157"/>
    </location>
</feature>
<evidence type="ECO:0000256" key="9">
    <source>
        <dbReference type="ARBA" id="ARBA00029594"/>
    </source>
</evidence>
<evidence type="ECO:0000256" key="3">
    <source>
        <dbReference type="ARBA" id="ARBA00004613"/>
    </source>
</evidence>
<evidence type="ECO:0000256" key="4">
    <source>
        <dbReference type="ARBA" id="ARBA00018392"/>
    </source>
</evidence>
<evidence type="ECO:0000259" key="10">
    <source>
        <dbReference type="PROSITE" id="PS50035"/>
    </source>
</evidence>
<dbReference type="PROSITE" id="PS50035">
    <property type="entry name" value="PLD"/>
    <property type="match status" value="2"/>
</dbReference>
<dbReference type="GO" id="GO:0009395">
    <property type="term" value="P:phospholipid catabolic process"/>
    <property type="evidence" value="ECO:0007669"/>
    <property type="project" value="TreeGrafter"/>
</dbReference>
<keyword evidence="5" id="KW-0964">Secreted</keyword>
<dbReference type="Proteomes" id="UP000266305">
    <property type="component" value="Unassembled WGS sequence"/>
</dbReference>
<comment type="catalytic activity">
    <reaction evidence="1">
        <text>a 1,2-diacyl-sn-glycero-3-phosphocholine + H2O = a 1,2-diacyl-sn-glycero-3-phosphate + choline + H(+)</text>
        <dbReference type="Rhea" id="RHEA:14445"/>
        <dbReference type="ChEBI" id="CHEBI:15354"/>
        <dbReference type="ChEBI" id="CHEBI:15377"/>
        <dbReference type="ChEBI" id="CHEBI:15378"/>
        <dbReference type="ChEBI" id="CHEBI:57643"/>
        <dbReference type="ChEBI" id="CHEBI:58608"/>
        <dbReference type="EC" id="3.1.4.4"/>
    </reaction>
</comment>
<dbReference type="CDD" id="cd09140">
    <property type="entry name" value="PLDc_vPLD1_2_like_bac_1"/>
    <property type="match status" value="1"/>
</dbReference>
<dbReference type="SMART" id="SM00155">
    <property type="entry name" value="PLDc"/>
    <property type="match status" value="2"/>
</dbReference>
<dbReference type="InterPro" id="IPR025202">
    <property type="entry name" value="PLD-like_dom"/>
</dbReference>
<dbReference type="CDD" id="cd09143">
    <property type="entry name" value="PLDc_vPLD1_2_like_bac_2"/>
    <property type="match status" value="1"/>
</dbReference>
<dbReference type="Pfam" id="PF13091">
    <property type="entry name" value="PLDc_2"/>
    <property type="match status" value="1"/>
</dbReference>
<comment type="caution">
    <text evidence="11">The sequence shown here is derived from an EMBL/GenBank/DDBJ whole genome shotgun (WGS) entry which is preliminary data.</text>
</comment>
<evidence type="ECO:0000256" key="8">
    <source>
        <dbReference type="ARBA" id="ARBA00023098"/>
    </source>
</evidence>
<dbReference type="PANTHER" id="PTHR18896:SF76">
    <property type="entry name" value="PHOSPHOLIPASE"/>
    <property type="match status" value="1"/>
</dbReference>
<dbReference type="InterPro" id="IPR001736">
    <property type="entry name" value="PLipase_D/transphosphatidylase"/>
</dbReference>
<comment type="subcellular location">
    <subcellularLocation>
        <location evidence="3">Secreted</location>
    </subcellularLocation>
</comment>
<dbReference type="EMBL" id="QWGP01000005">
    <property type="protein sequence ID" value="RHZ96428.1"/>
    <property type="molecule type" value="Genomic_DNA"/>
</dbReference>
<reference evidence="11 12" key="1">
    <citation type="submission" date="2018-08" db="EMBL/GenBank/DDBJ databases">
        <title>Draft genome sequence of Rhodobacter sphaeroides FY.</title>
        <authorList>
            <person name="Rayyan A."/>
            <person name="Meyer T.E."/>
            <person name="Kyndt J.A."/>
        </authorList>
    </citation>
    <scope>NUCLEOTIDE SEQUENCE [LARGE SCALE GENOMIC DNA]</scope>
    <source>
        <strain evidence="11 12">FY</strain>
    </source>
</reference>
<dbReference type="AlphaFoldDB" id="A0AAX1UNI2"/>
<organism evidence="11 12">
    <name type="scientific">Cereibacter sphaeroides</name>
    <name type="common">Rhodobacter sphaeroides</name>
    <dbReference type="NCBI Taxonomy" id="1063"/>
    <lineage>
        <taxon>Bacteria</taxon>
        <taxon>Pseudomonadati</taxon>
        <taxon>Pseudomonadota</taxon>
        <taxon>Alphaproteobacteria</taxon>
        <taxon>Rhodobacterales</taxon>
        <taxon>Paracoccaceae</taxon>
        <taxon>Cereibacter</taxon>
    </lineage>
</organism>
<name>A0AAX1UNI2_CERSP</name>
<evidence type="ECO:0000256" key="5">
    <source>
        <dbReference type="ARBA" id="ARBA00022525"/>
    </source>
</evidence>
<dbReference type="Pfam" id="PF00614">
    <property type="entry name" value="PLDc"/>
    <property type="match status" value="1"/>
</dbReference>
<dbReference type="PANTHER" id="PTHR18896">
    <property type="entry name" value="PHOSPHOLIPASE D"/>
    <property type="match status" value="1"/>
</dbReference>
<feature type="domain" description="PLD phosphodiesterase" evidence="10">
    <location>
        <begin position="345"/>
        <end position="372"/>
    </location>
</feature>
<evidence type="ECO:0000256" key="7">
    <source>
        <dbReference type="ARBA" id="ARBA00022801"/>
    </source>
</evidence>
<dbReference type="RefSeq" id="WP_118999665.1">
    <property type="nucleotide sequence ID" value="NZ_QWGP01000005.1"/>
</dbReference>
<keyword evidence="6" id="KW-0677">Repeat</keyword>
<accession>A0AAX1UNI2</accession>
<dbReference type="InterPro" id="IPR015679">
    <property type="entry name" value="PLipase_D_fam"/>
</dbReference>
<evidence type="ECO:0000256" key="2">
    <source>
        <dbReference type="ARBA" id="ARBA00003145"/>
    </source>
</evidence>